<accession>A0ABW0NJW6</accession>
<dbReference type="PANTHER" id="PTHR30055">
    <property type="entry name" value="HTH-TYPE TRANSCRIPTIONAL REGULATOR RUTR"/>
    <property type="match status" value="1"/>
</dbReference>
<comment type="caution">
    <text evidence="6">The sequence shown here is derived from an EMBL/GenBank/DDBJ whole genome shotgun (WGS) entry which is preliminary data.</text>
</comment>
<dbReference type="InterPro" id="IPR054129">
    <property type="entry name" value="DesT_TetR_C"/>
</dbReference>
<dbReference type="Pfam" id="PF00440">
    <property type="entry name" value="TetR_N"/>
    <property type="match status" value="1"/>
</dbReference>
<evidence type="ECO:0000313" key="6">
    <source>
        <dbReference type="EMBL" id="MFC5500885.1"/>
    </source>
</evidence>
<proteinExistence type="predicted"/>
<name>A0ABW0NJW6_9MICO</name>
<dbReference type="Pfam" id="PF21943">
    <property type="entry name" value="TetR_C_46"/>
    <property type="match status" value="1"/>
</dbReference>
<dbReference type="RefSeq" id="WP_386738494.1">
    <property type="nucleotide sequence ID" value="NZ_JBHSMG010000001.1"/>
</dbReference>
<dbReference type="PANTHER" id="PTHR30055:SF174">
    <property type="entry name" value="TRANSCRIPTIONAL REGULATORY PROTEIN (PROBABLY TETR-FAMILY)-RELATED"/>
    <property type="match status" value="1"/>
</dbReference>
<dbReference type="PROSITE" id="PS50977">
    <property type="entry name" value="HTH_TETR_2"/>
    <property type="match status" value="1"/>
</dbReference>
<evidence type="ECO:0000313" key="7">
    <source>
        <dbReference type="Proteomes" id="UP001596039"/>
    </source>
</evidence>
<evidence type="ECO:0000256" key="1">
    <source>
        <dbReference type="ARBA" id="ARBA00023015"/>
    </source>
</evidence>
<dbReference type="EMBL" id="JBHSMG010000001">
    <property type="protein sequence ID" value="MFC5500885.1"/>
    <property type="molecule type" value="Genomic_DNA"/>
</dbReference>
<keyword evidence="2 4" id="KW-0238">DNA-binding</keyword>
<keyword evidence="3" id="KW-0804">Transcription</keyword>
<dbReference type="Proteomes" id="UP001596039">
    <property type="component" value="Unassembled WGS sequence"/>
</dbReference>
<dbReference type="SUPFAM" id="SSF46689">
    <property type="entry name" value="Homeodomain-like"/>
    <property type="match status" value="1"/>
</dbReference>
<dbReference type="Gene3D" id="1.10.357.10">
    <property type="entry name" value="Tetracycline Repressor, domain 2"/>
    <property type="match status" value="1"/>
</dbReference>
<dbReference type="InterPro" id="IPR009057">
    <property type="entry name" value="Homeodomain-like_sf"/>
</dbReference>
<keyword evidence="1" id="KW-0805">Transcription regulation</keyword>
<reference evidence="7" key="1">
    <citation type="journal article" date="2019" name="Int. J. Syst. Evol. Microbiol.">
        <title>The Global Catalogue of Microorganisms (GCM) 10K type strain sequencing project: providing services to taxonomists for standard genome sequencing and annotation.</title>
        <authorList>
            <consortium name="The Broad Institute Genomics Platform"/>
            <consortium name="The Broad Institute Genome Sequencing Center for Infectious Disease"/>
            <person name="Wu L."/>
            <person name="Ma J."/>
        </authorList>
    </citation>
    <scope>NUCLEOTIDE SEQUENCE [LARGE SCALE GENOMIC DNA]</scope>
    <source>
        <strain evidence="7">CGMCC 4.6997</strain>
    </source>
</reference>
<evidence type="ECO:0000256" key="3">
    <source>
        <dbReference type="ARBA" id="ARBA00023163"/>
    </source>
</evidence>
<sequence>MGRPPTAGAVDRRERLLIAGIEAFGATPYDEVRISTIAAQTGVAAGLPFHYFGSKRGYYLEVLRYIGVQLREVLTVPPGLDPGASVRAVLLAHFDWLESHPVALRELLRGPMGADPEARVVFEADRWDGMSQLLTALGVAAPDARTRMMVEGWITMKDDVMMRWIDNPSVPRDEVIEFLVRVLGDIFDGLGEHGAGYPDLSHS</sequence>
<evidence type="ECO:0000256" key="4">
    <source>
        <dbReference type="PROSITE-ProRule" id="PRU00335"/>
    </source>
</evidence>
<protein>
    <submittedName>
        <fullName evidence="6">TetR/AcrR family transcriptional regulator</fullName>
    </submittedName>
</protein>
<evidence type="ECO:0000259" key="5">
    <source>
        <dbReference type="PROSITE" id="PS50977"/>
    </source>
</evidence>
<keyword evidence="7" id="KW-1185">Reference proteome</keyword>
<evidence type="ECO:0000256" key="2">
    <source>
        <dbReference type="ARBA" id="ARBA00023125"/>
    </source>
</evidence>
<dbReference type="InterPro" id="IPR001647">
    <property type="entry name" value="HTH_TetR"/>
</dbReference>
<organism evidence="6 7">
    <name type="scientific">Lysinimonas soli</name>
    <dbReference type="NCBI Taxonomy" id="1074233"/>
    <lineage>
        <taxon>Bacteria</taxon>
        <taxon>Bacillati</taxon>
        <taxon>Actinomycetota</taxon>
        <taxon>Actinomycetes</taxon>
        <taxon>Micrococcales</taxon>
        <taxon>Microbacteriaceae</taxon>
        <taxon>Lysinimonas</taxon>
    </lineage>
</organism>
<gene>
    <name evidence="6" type="ORF">ACFPJ4_01380</name>
</gene>
<feature type="DNA-binding region" description="H-T-H motif" evidence="4">
    <location>
        <begin position="33"/>
        <end position="52"/>
    </location>
</feature>
<dbReference type="InterPro" id="IPR050109">
    <property type="entry name" value="HTH-type_TetR-like_transc_reg"/>
</dbReference>
<feature type="domain" description="HTH tetR-type" evidence="5">
    <location>
        <begin position="10"/>
        <end position="70"/>
    </location>
</feature>